<protein>
    <submittedName>
        <fullName evidence="3">DUF4136 domain-containing protein</fullName>
    </submittedName>
</protein>
<evidence type="ECO:0000313" key="4">
    <source>
        <dbReference type="Proteomes" id="UP001156873"/>
    </source>
</evidence>
<proteinExistence type="predicted"/>
<feature type="domain" description="DUF4136" evidence="2">
    <location>
        <begin position="23"/>
        <end position="177"/>
    </location>
</feature>
<reference evidence="3 4" key="1">
    <citation type="submission" date="2023-04" db="EMBL/GenBank/DDBJ databases">
        <title>Luteimonas sp. M1R5S59.</title>
        <authorList>
            <person name="Sun J.-Q."/>
        </authorList>
    </citation>
    <scope>NUCLEOTIDE SEQUENCE [LARGE SCALE GENOMIC DNA]</scope>
    <source>
        <strain evidence="3 4">M1R5S59</strain>
    </source>
</reference>
<feature type="signal peptide" evidence="1">
    <location>
        <begin position="1"/>
        <end position="25"/>
    </location>
</feature>
<comment type="caution">
    <text evidence="3">The sequence shown here is derived from an EMBL/GenBank/DDBJ whole genome shotgun (WGS) entry which is preliminary data.</text>
</comment>
<dbReference type="RefSeq" id="WP_280577859.1">
    <property type="nucleotide sequence ID" value="NZ_JARXRO010000014.1"/>
</dbReference>
<dbReference type="InterPro" id="IPR025411">
    <property type="entry name" value="DUF4136"/>
</dbReference>
<accession>A0ABT6JSK2</accession>
<gene>
    <name evidence="3" type="ORF">QFW81_06525</name>
</gene>
<keyword evidence="1" id="KW-0732">Signal</keyword>
<dbReference type="Pfam" id="PF13590">
    <property type="entry name" value="DUF4136"/>
    <property type="match status" value="1"/>
</dbReference>
<sequence length="183" mass="19043">MKSSISGACALVLLAGCASTPTVHVDHDPQANFSSYRTYSWLGKPEGVSPLVSQRIVEGIDARLAAKGWTQAAEGDVAVVAHVSTEQKQTLDTMYSGPAYGGWGWGRAGWYGGMGMGSSTTTVHNYTVGTLIVDLFDAKTKQAVWRGTASGTAPSSPEKVDVAVDAGLTEMFDGFPPGSAPAN</sequence>
<dbReference type="Gene3D" id="3.30.160.670">
    <property type="match status" value="1"/>
</dbReference>
<evidence type="ECO:0000313" key="3">
    <source>
        <dbReference type="EMBL" id="MDH5833579.1"/>
    </source>
</evidence>
<feature type="chain" id="PRO_5046115474" evidence="1">
    <location>
        <begin position="26"/>
        <end position="183"/>
    </location>
</feature>
<name>A0ABT6JSK2_9GAMM</name>
<organism evidence="3 4">
    <name type="scientific">Luteimonas kalidii</name>
    <dbReference type="NCBI Taxonomy" id="3042025"/>
    <lineage>
        <taxon>Bacteria</taxon>
        <taxon>Pseudomonadati</taxon>
        <taxon>Pseudomonadota</taxon>
        <taxon>Gammaproteobacteria</taxon>
        <taxon>Lysobacterales</taxon>
        <taxon>Lysobacteraceae</taxon>
        <taxon>Luteimonas</taxon>
    </lineage>
</organism>
<keyword evidence="4" id="KW-1185">Reference proteome</keyword>
<dbReference type="Proteomes" id="UP001156873">
    <property type="component" value="Unassembled WGS sequence"/>
</dbReference>
<evidence type="ECO:0000259" key="2">
    <source>
        <dbReference type="Pfam" id="PF13590"/>
    </source>
</evidence>
<dbReference type="PROSITE" id="PS51257">
    <property type="entry name" value="PROKAR_LIPOPROTEIN"/>
    <property type="match status" value="1"/>
</dbReference>
<evidence type="ECO:0000256" key="1">
    <source>
        <dbReference type="SAM" id="SignalP"/>
    </source>
</evidence>
<dbReference type="EMBL" id="JARXRO010000014">
    <property type="protein sequence ID" value="MDH5833579.1"/>
    <property type="molecule type" value="Genomic_DNA"/>
</dbReference>